<evidence type="ECO:0000256" key="1">
    <source>
        <dbReference type="SAM" id="MobiDB-lite"/>
    </source>
</evidence>
<dbReference type="Proteomes" id="UP001601197">
    <property type="component" value="Unassembled WGS sequence"/>
</dbReference>
<evidence type="ECO:0000313" key="3">
    <source>
        <dbReference type="Proteomes" id="UP001601197"/>
    </source>
</evidence>
<dbReference type="EMBL" id="JBIAFJ010000026">
    <property type="protein sequence ID" value="MFE9172780.1"/>
    <property type="molecule type" value="Genomic_DNA"/>
</dbReference>
<evidence type="ECO:0000313" key="2">
    <source>
        <dbReference type="EMBL" id="MFE9172780.1"/>
    </source>
</evidence>
<sequence length="133" mass="14526">MKSDQWKSGTTPWVRRAQPTAHLGVGAARFQCYFCGGQTATRSIDDVEADNGRIDLYCDNEDCAAREVTVIVRRDGDGAQGRADVRALAAIDEGRLDVGSVTDGDQPATSHGFQRPTEATAEAVVRRRNKRPY</sequence>
<protein>
    <submittedName>
        <fullName evidence="2">Uncharacterized protein</fullName>
    </submittedName>
</protein>
<reference evidence="2 3" key="1">
    <citation type="submission" date="2024-10" db="EMBL/GenBank/DDBJ databases">
        <title>The Natural Products Discovery Center: Release of the First 8490 Sequenced Strains for Exploring Actinobacteria Biosynthetic Diversity.</title>
        <authorList>
            <person name="Kalkreuter E."/>
            <person name="Kautsar S.A."/>
            <person name="Yang D."/>
            <person name="Bader C.D."/>
            <person name="Teijaro C.N."/>
            <person name="Fluegel L."/>
            <person name="Davis C.M."/>
            <person name="Simpson J.R."/>
            <person name="Lauterbach L."/>
            <person name="Steele A.D."/>
            <person name="Gui C."/>
            <person name="Meng S."/>
            <person name="Li G."/>
            <person name="Viehrig K."/>
            <person name="Ye F."/>
            <person name="Su P."/>
            <person name="Kiefer A.F."/>
            <person name="Nichols A."/>
            <person name="Cepeda A.J."/>
            <person name="Yan W."/>
            <person name="Fan B."/>
            <person name="Jiang Y."/>
            <person name="Adhikari A."/>
            <person name="Zheng C.-J."/>
            <person name="Schuster L."/>
            <person name="Cowan T.M."/>
            <person name="Smanski M.J."/>
            <person name="Chevrette M.G."/>
            <person name="De Carvalho L.P.S."/>
            <person name="Shen B."/>
        </authorList>
    </citation>
    <scope>NUCLEOTIDE SEQUENCE [LARGE SCALE GENOMIC DNA]</scope>
    <source>
        <strain evidence="2 3">NPDC007147</strain>
    </source>
</reference>
<feature type="region of interest" description="Disordered" evidence="1">
    <location>
        <begin position="98"/>
        <end position="133"/>
    </location>
</feature>
<name>A0ABW6L285_9ACTN</name>
<keyword evidence="3" id="KW-1185">Reference proteome</keyword>
<accession>A0ABW6L285</accession>
<gene>
    <name evidence="2" type="ORF">ACFYNZ_25445</name>
</gene>
<comment type="caution">
    <text evidence="2">The sequence shown here is derived from an EMBL/GenBank/DDBJ whole genome shotgun (WGS) entry which is preliminary data.</text>
</comment>
<dbReference type="RefSeq" id="WP_388350662.1">
    <property type="nucleotide sequence ID" value="NZ_JBIAFJ010000026.1"/>
</dbReference>
<organism evidence="2 3">
    <name type="scientific">Streptomyces kebangsaanensis</name>
    <dbReference type="NCBI Taxonomy" id="864058"/>
    <lineage>
        <taxon>Bacteria</taxon>
        <taxon>Bacillati</taxon>
        <taxon>Actinomycetota</taxon>
        <taxon>Actinomycetes</taxon>
        <taxon>Kitasatosporales</taxon>
        <taxon>Streptomycetaceae</taxon>
        <taxon>Streptomyces</taxon>
    </lineage>
</organism>
<proteinExistence type="predicted"/>